<reference evidence="2 3" key="1">
    <citation type="submission" date="2018-08" db="EMBL/GenBank/DDBJ databases">
        <title>A genome reference for cultivated species of the human gut microbiota.</title>
        <authorList>
            <person name="Zou Y."/>
            <person name="Xue W."/>
            <person name="Luo G."/>
        </authorList>
    </citation>
    <scope>NUCLEOTIDE SEQUENCE [LARGE SCALE GENOMIC DNA]</scope>
    <source>
        <strain evidence="2 3">AF14-6AC</strain>
    </source>
</reference>
<gene>
    <name evidence="2" type="ORF">DWW24_01510</name>
</gene>
<dbReference type="CDD" id="cd14948">
    <property type="entry name" value="BACON"/>
    <property type="match status" value="2"/>
</dbReference>
<dbReference type="PROSITE" id="PS51257">
    <property type="entry name" value="PROKAR_LIPOPROTEIN"/>
    <property type="match status" value="1"/>
</dbReference>
<dbReference type="Proteomes" id="UP000283426">
    <property type="component" value="Unassembled WGS sequence"/>
</dbReference>
<dbReference type="Gene3D" id="2.60.40.10">
    <property type="entry name" value="Immunoglobulins"/>
    <property type="match status" value="2"/>
</dbReference>
<dbReference type="Pfam" id="PF13004">
    <property type="entry name" value="BACON"/>
    <property type="match status" value="2"/>
</dbReference>
<dbReference type="Pfam" id="PF09471">
    <property type="entry name" value="Peptidase_M64"/>
    <property type="match status" value="1"/>
</dbReference>
<accession>A0A412WT52</accession>
<protein>
    <recommendedName>
        <fullName evidence="1">BACON domain-containing protein</fullName>
    </recommendedName>
</protein>
<dbReference type="AlphaFoldDB" id="A0A412WT52"/>
<dbReference type="InterPro" id="IPR024079">
    <property type="entry name" value="MetalloPept_cat_dom_sf"/>
</dbReference>
<dbReference type="InterPro" id="IPR019026">
    <property type="entry name" value="Peptidase_M64_IgA"/>
</dbReference>
<dbReference type="InterPro" id="IPR013783">
    <property type="entry name" value="Ig-like_fold"/>
</dbReference>
<dbReference type="RefSeq" id="WP_118107088.1">
    <property type="nucleotide sequence ID" value="NZ_QRYI01000007.1"/>
</dbReference>
<evidence type="ECO:0000313" key="3">
    <source>
        <dbReference type="Proteomes" id="UP000283426"/>
    </source>
</evidence>
<dbReference type="Gene3D" id="3.40.390.10">
    <property type="entry name" value="Collagenase (Catalytic Domain)"/>
    <property type="match status" value="1"/>
</dbReference>
<feature type="domain" description="BACON" evidence="1">
    <location>
        <begin position="150"/>
        <end position="206"/>
    </location>
</feature>
<sequence length="556" mass="62536">MIHKILHRLYMGIVTIGCTMLWTLSGCDNDTLDSFLQFSDDNLLLRAAGDTVVIDVTAGSGWEAESMADWCTVEKNRENPEGKLVIRVSPSDDIYERGTAVKVTCGDNVMRLAVRQEPMVFEVKDGKKSLAFNKRVSYDTLKIHTNMDWKVEIADTTGWLQAADTVGSGDSELVFITTDNSQKKERSTTVRLKYGVRTMKLTASQNGGIRADGNVQKHQGERELTNGFNLIFLGDGFTSDDLIAETGVFDLAVEEACEALFTVEPYKTYKEYFNVWSVACESQERGAGTSESGNTALFSYFNEDNRIIGNNTTAFSYASKILGMNDAILQTNSVVIVLVNDERYGGSTYWFGDPTDRNDTDYRTISYVPLNRDIQLPGGFTNIFLHEVGGHAIGKLGDEWSTEQLFTTEDKTLITYYKNYRLYCYNVGLPTSERLITSYPEMSWQFFRYVSGSTARYSEVLKPADGGYGCVSDIANKAFVSHCEEESCMINNVPYFNVASRYAIVQWLLFRLNVYEYSPQGMTGLVNYFFEHDQYELPADYTVSDRPPLPMPAQVK</sequence>
<comment type="caution">
    <text evidence="2">The sequence shown here is derived from an EMBL/GenBank/DDBJ whole genome shotgun (WGS) entry which is preliminary data.</text>
</comment>
<dbReference type="EMBL" id="QRYW01000002">
    <property type="protein sequence ID" value="RGV30378.1"/>
    <property type="molecule type" value="Genomic_DNA"/>
</dbReference>
<evidence type="ECO:0000259" key="1">
    <source>
        <dbReference type="Pfam" id="PF13004"/>
    </source>
</evidence>
<dbReference type="GO" id="GO:0008237">
    <property type="term" value="F:metallopeptidase activity"/>
    <property type="evidence" value="ECO:0007669"/>
    <property type="project" value="InterPro"/>
</dbReference>
<proteinExistence type="predicted"/>
<dbReference type="InterPro" id="IPR024361">
    <property type="entry name" value="BACON"/>
</dbReference>
<organism evidence="2 3">
    <name type="scientific">Odoribacter splanchnicus</name>
    <dbReference type="NCBI Taxonomy" id="28118"/>
    <lineage>
        <taxon>Bacteria</taxon>
        <taxon>Pseudomonadati</taxon>
        <taxon>Bacteroidota</taxon>
        <taxon>Bacteroidia</taxon>
        <taxon>Bacteroidales</taxon>
        <taxon>Odoribacteraceae</taxon>
        <taxon>Odoribacter</taxon>
    </lineage>
</organism>
<evidence type="ECO:0000313" key="2">
    <source>
        <dbReference type="EMBL" id="RGV30378.1"/>
    </source>
</evidence>
<name>A0A412WT52_9BACT</name>
<feature type="domain" description="BACON" evidence="1">
    <location>
        <begin position="62"/>
        <end position="116"/>
    </location>
</feature>